<keyword evidence="2" id="KW-0804">Transcription</keyword>
<evidence type="ECO:0000256" key="1">
    <source>
        <dbReference type="ARBA" id="ARBA00007692"/>
    </source>
</evidence>
<dbReference type="InterPro" id="IPR038538">
    <property type="entry name" value="MTERF_sf"/>
</dbReference>
<gene>
    <name evidence="4" type="ORF">M0R45_018143</name>
</gene>
<reference evidence="4 5" key="1">
    <citation type="journal article" date="2023" name="G3 (Bethesda)">
        <title>A chromosome-length genome assembly and annotation of blackberry (Rubus argutus, cv. 'Hillquist').</title>
        <authorList>
            <person name="Bruna T."/>
            <person name="Aryal R."/>
            <person name="Dudchenko O."/>
            <person name="Sargent D.J."/>
            <person name="Mead D."/>
            <person name="Buti M."/>
            <person name="Cavallini A."/>
            <person name="Hytonen T."/>
            <person name="Andres J."/>
            <person name="Pham M."/>
            <person name="Weisz D."/>
            <person name="Mascagni F."/>
            <person name="Usai G."/>
            <person name="Natali L."/>
            <person name="Bassil N."/>
            <person name="Fernandez G.E."/>
            <person name="Lomsadze A."/>
            <person name="Armour M."/>
            <person name="Olukolu B."/>
            <person name="Poorten T."/>
            <person name="Britton C."/>
            <person name="Davik J."/>
            <person name="Ashrafi H."/>
            <person name="Aiden E.L."/>
            <person name="Borodovsky M."/>
            <person name="Worthington M."/>
        </authorList>
    </citation>
    <scope>NUCLEOTIDE SEQUENCE [LARGE SCALE GENOMIC DNA]</scope>
    <source>
        <strain evidence="4">PI 553951</strain>
    </source>
</reference>
<keyword evidence="2" id="KW-0806">Transcription termination</keyword>
<comment type="caution">
    <text evidence="4">The sequence shown here is derived from an EMBL/GenBank/DDBJ whole genome shotgun (WGS) entry which is preliminary data.</text>
</comment>
<sequence length="400" mass="45166">MVVALRLGYPIVCCRLISSRIKSLGLGNLKPSNISLQNQLLQRPITSEIPAAANQNNFTVTYLINSCGLSPEDAISASTKVELQSPIGADSVLALLSSHGLSETQISKLVRSHPRILVADPEKTLSPKIEFFISVGLSREDLARVLTFNPQLLSRSLENLIVPSYNFLRNLISQENVVAVLKRRSWMFLENHSRNVMPNIDLLRELGMPKTCIALLLAHDTQVLMHNHEEFAQLVNEVKEMGFDLKKSTFVVALRALCGKSSRAIWNRNGEIYKRSWGWSDDDVVSAFRRSPQCMILSEKKIMQTMDFLVNKMGWPAAMIPTYPIILCFSLEKRIIPRCSVVKVLMSKGLVDENLSLAYVVLPAEKQFLERFVTRYLSQVPQLLSLYEGQLDFQDLYNLK</sequence>
<keyword evidence="3" id="KW-0809">Transit peptide</keyword>
<dbReference type="GO" id="GO:0003676">
    <property type="term" value="F:nucleic acid binding"/>
    <property type="evidence" value="ECO:0007669"/>
    <property type="project" value="InterPro"/>
</dbReference>
<organism evidence="4 5">
    <name type="scientific">Rubus argutus</name>
    <name type="common">Southern blackberry</name>
    <dbReference type="NCBI Taxonomy" id="59490"/>
    <lineage>
        <taxon>Eukaryota</taxon>
        <taxon>Viridiplantae</taxon>
        <taxon>Streptophyta</taxon>
        <taxon>Embryophyta</taxon>
        <taxon>Tracheophyta</taxon>
        <taxon>Spermatophyta</taxon>
        <taxon>Magnoliopsida</taxon>
        <taxon>eudicotyledons</taxon>
        <taxon>Gunneridae</taxon>
        <taxon>Pentapetalae</taxon>
        <taxon>rosids</taxon>
        <taxon>fabids</taxon>
        <taxon>Rosales</taxon>
        <taxon>Rosaceae</taxon>
        <taxon>Rosoideae</taxon>
        <taxon>Rosoideae incertae sedis</taxon>
        <taxon>Rubus</taxon>
    </lineage>
</organism>
<evidence type="ECO:0000313" key="5">
    <source>
        <dbReference type="Proteomes" id="UP001457282"/>
    </source>
</evidence>
<dbReference type="Proteomes" id="UP001457282">
    <property type="component" value="Unassembled WGS sequence"/>
</dbReference>
<keyword evidence="5" id="KW-1185">Reference proteome</keyword>
<dbReference type="FunFam" id="1.25.70.10:FF:000001">
    <property type="entry name" value="Mitochondrial transcription termination factor-like"/>
    <property type="match status" value="1"/>
</dbReference>
<dbReference type="SMART" id="SM00733">
    <property type="entry name" value="Mterf"/>
    <property type="match status" value="6"/>
</dbReference>
<dbReference type="Pfam" id="PF02536">
    <property type="entry name" value="mTERF"/>
    <property type="match status" value="2"/>
</dbReference>
<dbReference type="EMBL" id="JBEDUW010000004">
    <property type="protein sequence ID" value="KAK9930835.1"/>
    <property type="molecule type" value="Genomic_DNA"/>
</dbReference>
<dbReference type="PANTHER" id="PTHR13068">
    <property type="entry name" value="CGI-12 PROTEIN-RELATED"/>
    <property type="match status" value="1"/>
</dbReference>
<evidence type="ECO:0000256" key="3">
    <source>
        <dbReference type="ARBA" id="ARBA00022946"/>
    </source>
</evidence>
<comment type="similarity">
    <text evidence="1">Belongs to the mTERF family.</text>
</comment>
<evidence type="ECO:0000256" key="2">
    <source>
        <dbReference type="ARBA" id="ARBA00022472"/>
    </source>
</evidence>
<dbReference type="GO" id="GO:0006353">
    <property type="term" value="P:DNA-templated transcription termination"/>
    <property type="evidence" value="ECO:0007669"/>
    <property type="project" value="UniProtKB-KW"/>
</dbReference>
<dbReference type="AlphaFoldDB" id="A0AAW1X392"/>
<evidence type="ECO:0000313" key="4">
    <source>
        <dbReference type="EMBL" id="KAK9930835.1"/>
    </source>
</evidence>
<protein>
    <submittedName>
        <fullName evidence="4">Uncharacterized protein</fullName>
    </submittedName>
</protein>
<accession>A0AAW1X392</accession>
<name>A0AAW1X392_RUBAR</name>
<proteinExistence type="inferred from homology"/>
<keyword evidence="2" id="KW-0805">Transcription regulation</keyword>
<dbReference type="Gene3D" id="1.25.70.10">
    <property type="entry name" value="Transcription termination factor 3, mitochondrial"/>
    <property type="match status" value="2"/>
</dbReference>
<dbReference type="PANTHER" id="PTHR13068:SF133">
    <property type="entry name" value="MITOCHONDRIAL TRANSCRIPTION TERMINATION FACTOR FAMILY PROTEIN"/>
    <property type="match status" value="1"/>
</dbReference>
<dbReference type="InterPro" id="IPR003690">
    <property type="entry name" value="MTERF"/>
</dbReference>